<dbReference type="RefSeq" id="WP_289216606.1">
    <property type="nucleotide sequence ID" value="NZ_JAPVRC010000007.1"/>
</dbReference>
<evidence type="ECO:0008006" key="3">
    <source>
        <dbReference type="Google" id="ProtNLM"/>
    </source>
</evidence>
<sequence>MQKLSKNEITELDKGMLPYRMEGESLIILIDYEDSTDRSTIELTKDDSGLFAGFEDRKANDVYEVIHSESFSYSRLYAFYQSIYEEVSF</sequence>
<keyword evidence="2" id="KW-1185">Reference proteome</keyword>
<evidence type="ECO:0000313" key="2">
    <source>
        <dbReference type="Proteomes" id="UP001596494"/>
    </source>
</evidence>
<accession>A0ABW2K4L0</accession>
<evidence type="ECO:0000313" key="1">
    <source>
        <dbReference type="EMBL" id="MFC7321679.1"/>
    </source>
</evidence>
<dbReference type="Proteomes" id="UP001596494">
    <property type="component" value="Unassembled WGS sequence"/>
</dbReference>
<name>A0ABW2K4L0_9BACI</name>
<dbReference type="EMBL" id="JBHTBY010000011">
    <property type="protein sequence ID" value="MFC7321679.1"/>
    <property type="molecule type" value="Genomic_DNA"/>
</dbReference>
<organism evidence="1 2">
    <name type="scientific">Halobacillus campisalis</name>
    <dbReference type="NCBI Taxonomy" id="435909"/>
    <lineage>
        <taxon>Bacteria</taxon>
        <taxon>Bacillati</taxon>
        <taxon>Bacillota</taxon>
        <taxon>Bacilli</taxon>
        <taxon>Bacillales</taxon>
        <taxon>Bacillaceae</taxon>
        <taxon>Halobacillus</taxon>
    </lineage>
</organism>
<protein>
    <recommendedName>
        <fullName evidence="3">DUF1292 domain-containing protein</fullName>
    </recommendedName>
</protein>
<reference evidence="2" key="1">
    <citation type="journal article" date="2019" name="Int. J. Syst. Evol. Microbiol.">
        <title>The Global Catalogue of Microorganisms (GCM) 10K type strain sequencing project: providing services to taxonomists for standard genome sequencing and annotation.</title>
        <authorList>
            <consortium name="The Broad Institute Genomics Platform"/>
            <consortium name="The Broad Institute Genome Sequencing Center for Infectious Disease"/>
            <person name="Wu L."/>
            <person name="Ma J."/>
        </authorList>
    </citation>
    <scope>NUCLEOTIDE SEQUENCE [LARGE SCALE GENOMIC DNA]</scope>
    <source>
        <strain evidence="2">CCUG 73951</strain>
    </source>
</reference>
<proteinExistence type="predicted"/>
<gene>
    <name evidence="1" type="ORF">ACFQMN_12405</name>
</gene>
<comment type="caution">
    <text evidence="1">The sequence shown here is derived from an EMBL/GenBank/DDBJ whole genome shotgun (WGS) entry which is preliminary data.</text>
</comment>